<dbReference type="Proteomes" id="UP000188929">
    <property type="component" value="Unassembled WGS sequence"/>
</dbReference>
<sequence length="158" mass="17450">MALALRDVDEVIGDYTGRSRVVLEYSRLMKTMVDAAKQPGFTVDSWAPVAALVNVAEFERVGNFKEVMSWPEYAAFLTAWASTSEWECSFRRITEAGGVVLLELEERSRVGDHTSVVNSATVYDFDEAGKITHLSVYLQMALPDPEMLGSYEGIGISG</sequence>
<dbReference type="AlphaFoldDB" id="A0A1V2IC96"/>
<comment type="caution">
    <text evidence="1">The sequence shown here is derived from an EMBL/GenBank/DDBJ whole genome shotgun (WGS) entry which is preliminary data.</text>
</comment>
<dbReference type="STRING" id="1834516.BL253_11725"/>
<dbReference type="RefSeq" id="WP_076816368.1">
    <property type="nucleotide sequence ID" value="NZ_MOMC01000022.1"/>
</dbReference>
<dbReference type="InterPro" id="IPR032710">
    <property type="entry name" value="NTF2-like_dom_sf"/>
</dbReference>
<reference evidence="2" key="1">
    <citation type="submission" date="2016-10" db="EMBL/GenBank/DDBJ databases">
        <title>Frankia sp. NRRL B-16386 Genome sequencing.</title>
        <authorList>
            <person name="Ghodhbane-Gtari F."/>
            <person name="Swanson E."/>
            <person name="Gueddou A."/>
            <person name="Hezbri K."/>
            <person name="Ktari K."/>
            <person name="Nouioui I."/>
            <person name="Morris K."/>
            <person name="Simpson S."/>
            <person name="Abebe-Akele F."/>
            <person name="Thomas K."/>
            <person name="Gtari M."/>
            <person name="Tisa L.S."/>
        </authorList>
    </citation>
    <scope>NUCLEOTIDE SEQUENCE [LARGE SCALE GENOMIC DNA]</scope>
    <source>
        <strain evidence="2">NRRL B-16386</strain>
    </source>
</reference>
<proteinExistence type="predicted"/>
<evidence type="ECO:0000313" key="1">
    <source>
        <dbReference type="EMBL" id="ONH30784.1"/>
    </source>
</evidence>
<gene>
    <name evidence="1" type="ORF">BL253_11725</name>
</gene>
<evidence type="ECO:0000313" key="2">
    <source>
        <dbReference type="Proteomes" id="UP000188929"/>
    </source>
</evidence>
<evidence type="ECO:0008006" key="3">
    <source>
        <dbReference type="Google" id="ProtNLM"/>
    </source>
</evidence>
<organism evidence="1 2">
    <name type="scientific">Pseudofrankia asymbiotica</name>
    <dbReference type="NCBI Taxonomy" id="1834516"/>
    <lineage>
        <taxon>Bacteria</taxon>
        <taxon>Bacillati</taxon>
        <taxon>Actinomycetota</taxon>
        <taxon>Actinomycetes</taxon>
        <taxon>Frankiales</taxon>
        <taxon>Frankiaceae</taxon>
        <taxon>Pseudofrankia</taxon>
    </lineage>
</organism>
<dbReference type="Gene3D" id="3.10.450.50">
    <property type="match status" value="1"/>
</dbReference>
<dbReference type="EMBL" id="MOMC01000022">
    <property type="protein sequence ID" value="ONH30784.1"/>
    <property type="molecule type" value="Genomic_DNA"/>
</dbReference>
<keyword evidence="2" id="KW-1185">Reference proteome</keyword>
<protein>
    <recommendedName>
        <fullName evidence="3">SnoaL-like domain-containing protein</fullName>
    </recommendedName>
</protein>
<dbReference type="SUPFAM" id="SSF54427">
    <property type="entry name" value="NTF2-like"/>
    <property type="match status" value="1"/>
</dbReference>
<dbReference type="OrthoDB" id="7504149at2"/>
<accession>A0A1V2IC96</accession>
<name>A0A1V2IC96_9ACTN</name>